<dbReference type="PROSITE" id="PS50977">
    <property type="entry name" value="HTH_TETR_2"/>
    <property type="match status" value="1"/>
</dbReference>
<protein>
    <submittedName>
        <fullName evidence="4">TetR/AcrR family transcriptional regulator</fullName>
    </submittedName>
</protein>
<dbReference type="Pfam" id="PF00440">
    <property type="entry name" value="TetR_N"/>
    <property type="match status" value="1"/>
</dbReference>
<dbReference type="PANTHER" id="PTHR30055:SF200">
    <property type="entry name" value="HTH-TYPE TRANSCRIPTIONAL REPRESSOR BDCR"/>
    <property type="match status" value="1"/>
</dbReference>
<feature type="DNA-binding region" description="H-T-H motif" evidence="2">
    <location>
        <begin position="41"/>
        <end position="60"/>
    </location>
</feature>
<dbReference type="GO" id="GO:0000976">
    <property type="term" value="F:transcription cis-regulatory region binding"/>
    <property type="evidence" value="ECO:0007669"/>
    <property type="project" value="TreeGrafter"/>
</dbReference>
<dbReference type="SUPFAM" id="SSF46689">
    <property type="entry name" value="Homeodomain-like"/>
    <property type="match status" value="1"/>
</dbReference>
<evidence type="ECO:0000313" key="4">
    <source>
        <dbReference type="EMBL" id="NDV01389.1"/>
    </source>
</evidence>
<sequence>MGDVLEQQDVAEAARQGGPVRERILTAAGFLFYQHGYRAVGIDRVVAEAGVAKATFYKCYGSKDALIVAWIERCAATLRDAASPADGPRPLTEWGLSAIRRAQRDWAMGCAFQTAAAEFSDPHHPVHAAAAHVKRRMIAGLATRAEAEGLDAPEAAAEAVFLFVEGVLASVRMFGARAPLAHAPAALCRLTGAPLA</sequence>
<dbReference type="Proteomes" id="UP000474757">
    <property type="component" value="Unassembled WGS sequence"/>
</dbReference>
<dbReference type="InterPro" id="IPR036271">
    <property type="entry name" value="Tet_transcr_reg_TetR-rel_C_sf"/>
</dbReference>
<organism evidence="4 5">
    <name type="scientific">Pseudoroseicyclus tamaricis</name>
    <dbReference type="NCBI Taxonomy" id="2705421"/>
    <lineage>
        <taxon>Bacteria</taxon>
        <taxon>Pseudomonadati</taxon>
        <taxon>Pseudomonadota</taxon>
        <taxon>Alphaproteobacteria</taxon>
        <taxon>Rhodobacterales</taxon>
        <taxon>Paracoccaceae</taxon>
        <taxon>Pseudoroseicyclus</taxon>
    </lineage>
</organism>
<dbReference type="Gene3D" id="1.10.357.10">
    <property type="entry name" value="Tetracycline Repressor, domain 2"/>
    <property type="match status" value="1"/>
</dbReference>
<dbReference type="RefSeq" id="WP_163893178.1">
    <property type="nucleotide sequence ID" value="NZ_JAAFYS010000002.1"/>
</dbReference>
<evidence type="ECO:0000259" key="3">
    <source>
        <dbReference type="PROSITE" id="PS50977"/>
    </source>
</evidence>
<dbReference type="EMBL" id="JAAGAB010000002">
    <property type="protein sequence ID" value="NDV01389.1"/>
    <property type="molecule type" value="Genomic_DNA"/>
</dbReference>
<evidence type="ECO:0000256" key="2">
    <source>
        <dbReference type="PROSITE-ProRule" id="PRU00335"/>
    </source>
</evidence>
<dbReference type="InterPro" id="IPR001647">
    <property type="entry name" value="HTH_TetR"/>
</dbReference>
<dbReference type="SUPFAM" id="SSF48498">
    <property type="entry name" value="Tetracyclin repressor-like, C-terminal domain"/>
    <property type="match status" value="1"/>
</dbReference>
<keyword evidence="1 2" id="KW-0238">DNA-binding</keyword>
<name>A0A6B2JXQ5_9RHOB</name>
<dbReference type="PANTHER" id="PTHR30055">
    <property type="entry name" value="HTH-TYPE TRANSCRIPTIONAL REGULATOR RUTR"/>
    <property type="match status" value="1"/>
</dbReference>
<evidence type="ECO:0000313" key="5">
    <source>
        <dbReference type="Proteomes" id="UP000474757"/>
    </source>
</evidence>
<dbReference type="AlphaFoldDB" id="A0A6B2JXQ5"/>
<dbReference type="PRINTS" id="PR00455">
    <property type="entry name" value="HTHTETR"/>
</dbReference>
<comment type="caution">
    <text evidence="4">The sequence shown here is derived from an EMBL/GenBank/DDBJ whole genome shotgun (WGS) entry which is preliminary data.</text>
</comment>
<reference evidence="4 5" key="1">
    <citation type="submission" date="2020-02" db="EMBL/GenBank/DDBJ databases">
        <title>Pseudoroseicyclus tamarix, sp. nov., isolated from offshore sediment of a Tamarix chinensis forest.</title>
        <authorList>
            <person name="Gai Y."/>
        </authorList>
    </citation>
    <scope>NUCLEOTIDE SEQUENCE [LARGE SCALE GENOMIC DNA]</scope>
    <source>
        <strain evidence="4 5">CLL3-39</strain>
    </source>
</reference>
<keyword evidence="5" id="KW-1185">Reference proteome</keyword>
<evidence type="ECO:0000256" key="1">
    <source>
        <dbReference type="ARBA" id="ARBA00023125"/>
    </source>
</evidence>
<proteinExistence type="predicted"/>
<gene>
    <name evidence="4" type="ORF">GZA08_10475</name>
</gene>
<accession>A0A6B2JXQ5</accession>
<dbReference type="InterPro" id="IPR009057">
    <property type="entry name" value="Homeodomain-like_sf"/>
</dbReference>
<feature type="domain" description="HTH tetR-type" evidence="3">
    <location>
        <begin position="18"/>
        <end position="78"/>
    </location>
</feature>
<dbReference type="InterPro" id="IPR050109">
    <property type="entry name" value="HTH-type_TetR-like_transc_reg"/>
</dbReference>
<dbReference type="GO" id="GO:0003700">
    <property type="term" value="F:DNA-binding transcription factor activity"/>
    <property type="evidence" value="ECO:0007669"/>
    <property type="project" value="TreeGrafter"/>
</dbReference>